<evidence type="ECO:0000256" key="1">
    <source>
        <dbReference type="SAM" id="MobiDB-lite"/>
    </source>
</evidence>
<feature type="region of interest" description="Disordered" evidence="1">
    <location>
        <begin position="181"/>
        <end position="205"/>
    </location>
</feature>
<dbReference type="GO" id="GO:0016301">
    <property type="term" value="F:kinase activity"/>
    <property type="evidence" value="ECO:0007669"/>
    <property type="project" value="UniProtKB-KW"/>
</dbReference>
<proteinExistence type="predicted"/>
<evidence type="ECO:0000313" key="2">
    <source>
        <dbReference type="EMBL" id="CEG48103.1"/>
    </source>
</evidence>
<dbReference type="Proteomes" id="UP000054928">
    <property type="component" value="Unassembled WGS sequence"/>
</dbReference>
<accession>A0A0P1B086</accession>
<sequence length="205" mass="22333">MRHPWFSGVDWSTLRSIQAPYIPPGGGPQFDRVLKQLQTNNPEQGGTQYQELIRQVTSNFDEFSEPCELPTLMSYEASATGQVPSPPINGMNGSSGLAHEAGQMNGNEPLQALGPDGKPLTYNKFIGYTYKRKPPVRMALNDSIFDNGATGTSELTPVDAFILSNSHEAHAHVNLAPDFASSTTNLEGSAASQHMDENEDSDRKH</sequence>
<name>A0A0P1B086_PLAHL</name>
<dbReference type="OrthoDB" id="3638488at2759"/>
<keyword evidence="3" id="KW-1185">Reference proteome</keyword>
<organism evidence="2 3">
    <name type="scientific">Plasmopara halstedii</name>
    <name type="common">Downy mildew of sunflower</name>
    <dbReference type="NCBI Taxonomy" id="4781"/>
    <lineage>
        <taxon>Eukaryota</taxon>
        <taxon>Sar</taxon>
        <taxon>Stramenopiles</taxon>
        <taxon>Oomycota</taxon>
        <taxon>Peronosporomycetes</taxon>
        <taxon>Peronosporales</taxon>
        <taxon>Peronosporaceae</taxon>
        <taxon>Plasmopara</taxon>
    </lineage>
</organism>
<reference evidence="3" key="1">
    <citation type="submission" date="2014-09" db="EMBL/GenBank/DDBJ databases">
        <authorList>
            <person name="Sharma Rahul"/>
            <person name="Thines Marco"/>
        </authorList>
    </citation>
    <scope>NUCLEOTIDE SEQUENCE [LARGE SCALE GENOMIC DNA]</scope>
</reference>
<dbReference type="STRING" id="4781.A0A0P1B086"/>
<evidence type="ECO:0000313" key="3">
    <source>
        <dbReference type="Proteomes" id="UP000054928"/>
    </source>
</evidence>
<keyword evidence="2" id="KW-0808">Transferase</keyword>
<dbReference type="AlphaFoldDB" id="A0A0P1B086"/>
<protein>
    <submittedName>
        <fullName evidence="2">Agc ndr protein kinase</fullName>
    </submittedName>
</protein>
<keyword evidence="2" id="KW-0418">Kinase</keyword>
<dbReference type="EMBL" id="CCYD01002887">
    <property type="protein sequence ID" value="CEG48103.1"/>
    <property type="molecule type" value="Genomic_DNA"/>
</dbReference>
<dbReference type="GeneID" id="36400632"/>
<dbReference type="RefSeq" id="XP_024584472.1">
    <property type="nucleotide sequence ID" value="XM_024719144.1"/>
</dbReference>
<feature type="compositionally biased region" description="Polar residues" evidence="1">
    <location>
        <begin position="181"/>
        <end position="192"/>
    </location>
</feature>